<name>B0JM30_MICAN</name>
<organism evidence="1 2">
    <name type="scientific">Microcystis aeruginosa (strain NIES-843 / IAM M-2473)</name>
    <dbReference type="NCBI Taxonomy" id="449447"/>
    <lineage>
        <taxon>Bacteria</taxon>
        <taxon>Bacillati</taxon>
        <taxon>Cyanobacteriota</taxon>
        <taxon>Cyanophyceae</taxon>
        <taxon>Oscillatoriophycideae</taxon>
        <taxon>Chroococcales</taxon>
        <taxon>Microcystaceae</taxon>
        <taxon>Microcystis</taxon>
    </lineage>
</organism>
<dbReference type="Proteomes" id="UP000001510">
    <property type="component" value="Chromosome"/>
</dbReference>
<evidence type="ECO:0000313" key="2">
    <source>
        <dbReference type="Proteomes" id="UP000001510"/>
    </source>
</evidence>
<gene>
    <name evidence="1" type="ordered locus">MAE_02250</name>
</gene>
<protein>
    <submittedName>
        <fullName evidence="1">Uncharacterized protein</fullName>
    </submittedName>
</protein>
<dbReference type="EnsemblBacteria" id="BAG00047">
    <property type="protein sequence ID" value="BAG00047"/>
    <property type="gene ID" value="MAE_02250"/>
</dbReference>
<keyword evidence="2" id="KW-1185">Reference proteome</keyword>
<accession>B0JM30</accession>
<evidence type="ECO:0000313" key="1">
    <source>
        <dbReference type="EMBL" id="BAG00047.1"/>
    </source>
</evidence>
<dbReference type="KEGG" id="mar:MAE_02250"/>
<reference evidence="1 2" key="1">
    <citation type="journal article" date="2007" name="DNA Res.">
        <title>Complete genomic structure of the bloom-forming toxic cyanobacterium Microcystis aeruginosa NIES-843.</title>
        <authorList>
            <person name="Kaneko T."/>
            <person name="Nakajima N."/>
            <person name="Okamoto S."/>
            <person name="Suzuki I."/>
            <person name="Tanabe Y."/>
            <person name="Tamaoki M."/>
            <person name="Nakamura Y."/>
            <person name="Kasai F."/>
            <person name="Watanabe A."/>
            <person name="Kawashima K."/>
            <person name="Kishida Y."/>
            <person name="Ono A."/>
            <person name="Shimizu Y."/>
            <person name="Takahashi C."/>
            <person name="Minami C."/>
            <person name="Fujishiro T."/>
            <person name="Kohara M."/>
            <person name="Katoh M."/>
            <person name="Nakazaki N."/>
            <person name="Nakayama S."/>
            <person name="Yamada M."/>
            <person name="Tabata S."/>
            <person name="Watanabe M.M."/>
        </authorList>
    </citation>
    <scope>NUCLEOTIDE SEQUENCE [LARGE SCALE GENOMIC DNA]</scope>
    <source>
        <strain evidence="2">NIES-843 / IAM M-247</strain>
    </source>
</reference>
<sequence length="53" mass="6059">MSSGDQYFFGFVHTDLGYVLPLAWGFQRPSASPYSSSTRCRTFNLVCLLEEYL</sequence>
<dbReference type="PaxDb" id="449447-MAE_02250"/>
<proteinExistence type="predicted"/>
<dbReference type="AlphaFoldDB" id="B0JM30"/>
<dbReference type="EMBL" id="AP009552">
    <property type="protein sequence ID" value="BAG00047.1"/>
    <property type="molecule type" value="Genomic_DNA"/>
</dbReference>
<dbReference type="HOGENOM" id="CLU_209131_0_0_3"/>